<dbReference type="Proteomes" id="UP000694888">
    <property type="component" value="Unplaced"/>
</dbReference>
<keyword evidence="5" id="KW-0328">Glycosyltransferase</keyword>
<evidence type="ECO:0000256" key="5">
    <source>
        <dbReference type="RuleBase" id="RU361242"/>
    </source>
</evidence>
<dbReference type="InterPro" id="IPR029044">
    <property type="entry name" value="Nucleotide-diphossugar_trans"/>
</dbReference>
<evidence type="ECO:0000256" key="3">
    <source>
        <dbReference type="ARBA" id="ARBA00023034"/>
    </source>
</evidence>
<evidence type="ECO:0000256" key="1">
    <source>
        <dbReference type="ARBA" id="ARBA00004323"/>
    </source>
</evidence>
<comment type="pathway">
    <text evidence="5">Protein modification; protein glycosylation.</text>
</comment>
<keyword evidence="4 5" id="KW-1015">Disulfide bond</keyword>
<dbReference type="SMART" id="SM00458">
    <property type="entry name" value="RICIN"/>
    <property type="match status" value="1"/>
</dbReference>
<dbReference type="Pfam" id="PF00535">
    <property type="entry name" value="Glycos_transf_2"/>
    <property type="match status" value="1"/>
</dbReference>
<dbReference type="InterPro" id="IPR000772">
    <property type="entry name" value="Ricin_B_lectin"/>
</dbReference>
<accession>A0ABM1AFX3</accession>
<gene>
    <name evidence="8" type="primary">LOC101850684</name>
</gene>
<keyword evidence="7" id="KW-1185">Reference proteome</keyword>
<dbReference type="PANTHER" id="PTHR11675">
    <property type="entry name" value="N-ACETYLGALACTOSAMINYLTRANSFERASE"/>
    <property type="match status" value="1"/>
</dbReference>
<dbReference type="CDD" id="cd23462">
    <property type="entry name" value="beta-trefoil_Ricin_Pgant9-like"/>
    <property type="match status" value="1"/>
</dbReference>
<evidence type="ECO:0000313" key="8">
    <source>
        <dbReference type="RefSeq" id="XP_012946869.1"/>
    </source>
</evidence>
<dbReference type="GeneID" id="101850684"/>
<protein>
    <recommendedName>
        <fullName evidence="5">Polypeptide N-acetylgalactosaminyltransferase</fullName>
        <ecNumber evidence="5">2.4.1.-</ecNumber>
    </recommendedName>
    <alternativeName>
        <fullName evidence="5">Protein-UDP acetylgalactosaminyltransferase</fullName>
    </alternativeName>
</protein>
<dbReference type="PROSITE" id="PS50231">
    <property type="entry name" value="RICIN_B_LECTIN"/>
    <property type="match status" value="1"/>
</dbReference>
<sequence>MAYLFRSERSQCDEILDHLKQPLLDYVAKLRIVRVVRTTKREGLIRARLLGFANITAQTATFLDSHCECTDGWLEPLLDRIALDYRTVTVPVIDTLDDKTLKYTFAGITVGGFTWTLVYTWHAIPKHELDRRHSSIDPIRTPAMAGGLFSISKRFFEEIGTYDEGMNIWGAENLELSFRIWMCGGTLEILPCSRVGHIFRKRSPYKWLTSIGKVVVRNNIRMAEVWMDEFRHYYYTWINIQEKKIDYGDVSERKQLRERLQCHSFKWYLDTIYPELFNPTNALQGGEVRSAAAPMCLDGRSDTLHKTVILEAYQCHGLLGNQLWMMSKDNEIRRDDACYDHNGGENVILYQCHPEKGKGSQYWIYRDDQTLFHPASNLCLELSTMDATKVTMKECRGSDRQKWIWGKGLPKLNEEIRKE</sequence>
<evidence type="ECO:0000256" key="4">
    <source>
        <dbReference type="ARBA" id="ARBA00023157"/>
    </source>
</evidence>
<evidence type="ECO:0000256" key="2">
    <source>
        <dbReference type="ARBA" id="ARBA00022734"/>
    </source>
</evidence>
<dbReference type="EC" id="2.4.1.-" evidence="5"/>
<proteinExistence type="inferred from homology"/>
<dbReference type="Pfam" id="PF00652">
    <property type="entry name" value="Ricin_B_lectin"/>
    <property type="match status" value="1"/>
</dbReference>
<dbReference type="Gene3D" id="2.80.10.50">
    <property type="match status" value="1"/>
</dbReference>
<comment type="subcellular location">
    <subcellularLocation>
        <location evidence="1 5">Golgi apparatus membrane</location>
        <topology evidence="1 5">Single-pass type II membrane protein</topology>
    </subcellularLocation>
</comment>
<keyword evidence="2 5" id="KW-0430">Lectin</keyword>
<keyword evidence="3 5" id="KW-0333">Golgi apparatus</keyword>
<dbReference type="RefSeq" id="XP_012946869.1">
    <property type="nucleotide sequence ID" value="XM_013091415.1"/>
</dbReference>
<dbReference type="SUPFAM" id="SSF50370">
    <property type="entry name" value="Ricin B-like lectins"/>
    <property type="match status" value="1"/>
</dbReference>
<dbReference type="Gene3D" id="3.90.550.10">
    <property type="entry name" value="Spore Coat Polysaccharide Biosynthesis Protein SpsA, Chain A"/>
    <property type="match status" value="1"/>
</dbReference>
<comment type="cofactor">
    <cofactor evidence="5">
        <name>Mn(2+)</name>
        <dbReference type="ChEBI" id="CHEBI:29035"/>
    </cofactor>
</comment>
<evidence type="ECO:0000313" key="7">
    <source>
        <dbReference type="Proteomes" id="UP000694888"/>
    </source>
</evidence>
<keyword evidence="5" id="KW-0464">Manganese</keyword>
<feature type="domain" description="Ricin B lectin" evidence="6">
    <location>
        <begin position="285"/>
        <end position="406"/>
    </location>
</feature>
<organism evidence="7 8">
    <name type="scientific">Aplysia californica</name>
    <name type="common">California sea hare</name>
    <dbReference type="NCBI Taxonomy" id="6500"/>
    <lineage>
        <taxon>Eukaryota</taxon>
        <taxon>Metazoa</taxon>
        <taxon>Spiralia</taxon>
        <taxon>Lophotrochozoa</taxon>
        <taxon>Mollusca</taxon>
        <taxon>Gastropoda</taxon>
        <taxon>Heterobranchia</taxon>
        <taxon>Euthyneura</taxon>
        <taxon>Tectipleura</taxon>
        <taxon>Aplysiida</taxon>
        <taxon>Aplysioidea</taxon>
        <taxon>Aplysiidae</taxon>
        <taxon>Aplysia</taxon>
    </lineage>
</organism>
<dbReference type="SUPFAM" id="SSF53448">
    <property type="entry name" value="Nucleotide-diphospho-sugar transferases"/>
    <property type="match status" value="1"/>
</dbReference>
<dbReference type="PANTHER" id="PTHR11675:SF131">
    <property type="entry name" value="POLYPEPTIDE N-ACETYLGALACTOSAMINYLTRANSFERASE 9-RELATED"/>
    <property type="match status" value="1"/>
</dbReference>
<evidence type="ECO:0000259" key="6">
    <source>
        <dbReference type="SMART" id="SM00458"/>
    </source>
</evidence>
<name>A0ABM1AFX3_APLCA</name>
<dbReference type="InterPro" id="IPR001173">
    <property type="entry name" value="Glyco_trans_2-like"/>
</dbReference>
<reference evidence="8" key="1">
    <citation type="submission" date="2025-08" db="UniProtKB">
        <authorList>
            <consortium name="RefSeq"/>
        </authorList>
    </citation>
    <scope>IDENTIFICATION</scope>
</reference>
<keyword evidence="5" id="KW-0808">Transferase</keyword>
<dbReference type="InterPro" id="IPR035992">
    <property type="entry name" value="Ricin_B-like_lectins"/>
</dbReference>
<comment type="similarity">
    <text evidence="5">Belongs to the glycosyltransferase 2 family. GalNAc-T subfamily.</text>
</comment>